<dbReference type="SUPFAM" id="SSF81343">
    <property type="entry name" value="Fumarate reductase respiratory complex transmembrane subunits"/>
    <property type="match status" value="1"/>
</dbReference>
<evidence type="ECO:0000256" key="3">
    <source>
        <dbReference type="ARBA" id="ARBA00022692"/>
    </source>
</evidence>
<evidence type="ECO:0000256" key="5">
    <source>
        <dbReference type="ARBA" id="ARBA00022989"/>
    </source>
</evidence>
<dbReference type="InterPro" id="IPR011138">
    <property type="entry name" value="Cytochrome_b-558"/>
</dbReference>
<comment type="subcellular location">
    <subcellularLocation>
        <location evidence="1">Membrane</location>
    </subcellularLocation>
</comment>
<feature type="transmembrane region" description="Helical" evidence="8">
    <location>
        <begin position="184"/>
        <end position="205"/>
    </location>
</feature>
<dbReference type="InterPro" id="IPR034804">
    <property type="entry name" value="SQR/QFR_C/D"/>
</dbReference>
<dbReference type="EMBL" id="AP027151">
    <property type="protein sequence ID" value="BDV42492.1"/>
    <property type="molecule type" value="Genomic_DNA"/>
</dbReference>
<dbReference type="InterPro" id="IPR000701">
    <property type="entry name" value="SuccDH_FuR_B_TM-su"/>
</dbReference>
<feature type="transmembrane region" description="Helical" evidence="8">
    <location>
        <begin position="7"/>
        <end position="31"/>
    </location>
</feature>
<keyword evidence="5 8" id="KW-1133">Transmembrane helix</keyword>
<dbReference type="Proteomes" id="UP001317705">
    <property type="component" value="Chromosome"/>
</dbReference>
<evidence type="ECO:0000256" key="2">
    <source>
        <dbReference type="ARBA" id="ARBA00022617"/>
    </source>
</evidence>
<evidence type="ECO:0000256" key="7">
    <source>
        <dbReference type="ARBA" id="ARBA00023136"/>
    </source>
</evidence>
<sequence length="207" mass="22540">MAITGQFLVLFIVIHMLGNSSIFIPGGINAYAEHLHSLPPLVWGFRGIILVVAAIHIIFGVQLSLENRAANADSYAVKNLKRATLSSLSMLYTGLLLLTFIIYHLLQFTIHATPDVVMGIDAQGRPDVFHMVVGSFQHGIIAFIYIAAMVTLFMHLAHGIQSFFQTMGWNNDKTLPVIGKIGKVVAVVLLLGYASIPLFIVSGILKG</sequence>
<keyword evidence="7 8" id="KW-0472">Membrane</keyword>
<evidence type="ECO:0000256" key="8">
    <source>
        <dbReference type="SAM" id="Phobius"/>
    </source>
</evidence>
<keyword evidence="10" id="KW-1185">Reference proteome</keyword>
<keyword evidence="3 8" id="KW-0812">Transmembrane</keyword>
<name>A0ABN6VW80_9BACT</name>
<feature type="transmembrane region" description="Helical" evidence="8">
    <location>
        <begin position="140"/>
        <end position="164"/>
    </location>
</feature>
<evidence type="ECO:0000313" key="10">
    <source>
        <dbReference type="Proteomes" id="UP001317705"/>
    </source>
</evidence>
<protein>
    <submittedName>
        <fullName evidence="9">Fumarate reductase</fullName>
    </submittedName>
</protein>
<evidence type="ECO:0000256" key="4">
    <source>
        <dbReference type="ARBA" id="ARBA00022723"/>
    </source>
</evidence>
<evidence type="ECO:0000256" key="1">
    <source>
        <dbReference type="ARBA" id="ARBA00004370"/>
    </source>
</evidence>
<dbReference type="CDD" id="cd03498">
    <property type="entry name" value="SQR_TypeB_2_TM"/>
    <property type="match status" value="1"/>
</dbReference>
<gene>
    <name evidence="9" type="primary">frdC</name>
    <name evidence="9" type="ORF">GURASL_14150</name>
</gene>
<reference evidence="9 10" key="1">
    <citation type="submission" date="2022-12" db="EMBL/GenBank/DDBJ databases">
        <title>Polyphasic characterization of Geotalea uranireducens NIT-SL11 newly isolated from a complex of sewage sludge and microbially reduced graphene oxide.</title>
        <authorList>
            <person name="Xie L."/>
            <person name="Yoshida N."/>
            <person name="Meng L."/>
        </authorList>
    </citation>
    <scope>NUCLEOTIDE SEQUENCE [LARGE SCALE GENOMIC DNA]</scope>
    <source>
        <strain evidence="9 10">NIT-SL11</strain>
    </source>
</reference>
<keyword evidence="4" id="KW-0479">Metal-binding</keyword>
<organism evidence="9 10">
    <name type="scientific">Geotalea uraniireducens</name>
    <dbReference type="NCBI Taxonomy" id="351604"/>
    <lineage>
        <taxon>Bacteria</taxon>
        <taxon>Pseudomonadati</taxon>
        <taxon>Thermodesulfobacteriota</taxon>
        <taxon>Desulfuromonadia</taxon>
        <taxon>Geobacterales</taxon>
        <taxon>Geobacteraceae</taxon>
        <taxon>Geotalea</taxon>
    </lineage>
</organism>
<keyword evidence="2" id="KW-0349">Heme</keyword>
<dbReference type="NCBIfam" id="TIGR02046">
    <property type="entry name" value="sdhC_b558_fam"/>
    <property type="match status" value="1"/>
</dbReference>
<keyword evidence="6" id="KW-0408">Iron</keyword>
<accession>A0ABN6VW80</accession>
<evidence type="ECO:0000313" key="9">
    <source>
        <dbReference type="EMBL" id="BDV42492.1"/>
    </source>
</evidence>
<evidence type="ECO:0000256" key="6">
    <source>
        <dbReference type="ARBA" id="ARBA00023004"/>
    </source>
</evidence>
<feature type="transmembrane region" description="Helical" evidence="8">
    <location>
        <begin position="85"/>
        <end position="106"/>
    </location>
</feature>
<feature type="transmembrane region" description="Helical" evidence="8">
    <location>
        <begin position="43"/>
        <end position="65"/>
    </location>
</feature>
<dbReference type="Pfam" id="PF01127">
    <property type="entry name" value="Sdh_cyt"/>
    <property type="match status" value="1"/>
</dbReference>
<proteinExistence type="predicted"/>
<dbReference type="Gene3D" id="1.20.1300.10">
    <property type="entry name" value="Fumarate reductase/succinate dehydrogenase, transmembrane subunit"/>
    <property type="match status" value="1"/>
</dbReference>